<feature type="transmembrane region" description="Helical" evidence="1">
    <location>
        <begin position="33"/>
        <end position="52"/>
    </location>
</feature>
<dbReference type="AlphaFoldDB" id="W6RNT4"/>
<dbReference type="Pfam" id="PF00884">
    <property type="entry name" value="Sulfatase"/>
    <property type="match status" value="1"/>
</dbReference>
<reference evidence="3" key="1">
    <citation type="submission" date="2013-11" db="EMBL/GenBank/DDBJ databases">
        <title>Draft genome sequence of the broad-host-range Rhizobium sp. LPU83 strain, a member of the low-genetic diversity Oregon-like Rhizobium sp. group.</title>
        <authorList>
            <person name="Wibberg D."/>
            <person name="Puehler A."/>
            <person name="Schlueter A."/>
        </authorList>
    </citation>
    <scope>NUCLEOTIDE SEQUENCE [LARGE SCALE GENOMIC DNA]</scope>
    <source>
        <strain evidence="3">LPU83</strain>
        <plasmid evidence="3">pLPU83b</plasmid>
    </source>
</reference>
<name>W6RNT4_9HYPH</name>
<dbReference type="Proteomes" id="UP000019443">
    <property type="component" value="Unassembled WGS sequence"/>
</dbReference>
<evidence type="ECO:0000313" key="3">
    <source>
        <dbReference type="EMBL" id="CDM60513.1"/>
    </source>
</evidence>
<protein>
    <submittedName>
        <fullName evidence="3">Nodulation protein NoeB</fullName>
    </submittedName>
</protein>
<keyword evidence="4" id="KW-1185">Reference proteome</keyword>
<keyword evidence="1" id="KW-0472">Membrane</keyword>
<sequence>MKRIALLLSPLVILVTPIIDAFQGVYIDPRSDAGYAVIACIAILGLTLGMIASLCYKWGAVGNVITAGTLAITLFLFGDLSYGLFWKLGEHIGTWGAAASALAGLVVLTLTLFKLMAAVPRMMAAFAVALLGSTILDRGLITEASAEESAPAVIYIVTDEMIGISGIDTRLPHGAEAKAALLQVFQKYGFRLHSKAFSRHVLTQVSVPAALNMDYSYNFPGDGSHYAYPGKVTTFKELSLFDLWHQQGLAVTVFQSAHVDYCQTEIKVDCHTFASFDGTRFLERQRIEGGPYRDVPPATAALADVKALVDGNRRSFAMAAVGVAASNMLGTFETELQEWHPRSYDQLAFPYWLQQFQNTILDKGRGNAFFGHFLFPHSPAVYDKDCKPTNRWVSRSYLTEARGLVGQKLDEARAEEYGFYFAQTLCLAKQLDKFFNAVVSDKRFQDATIVVHGDHGSRISAGRNVETMSPRDYVDNYSALYATRKPSVEMGTDYSLHSVQWLNASLFRGNAPEVAPTVVGSMRGESDEPAVYAPITNPDHVAIMPMHDFDASHGVAP</sequence>
<evidence type="ECO:0000313" key="4">
    <source>
        <dbReference type="Proteomes" id="UP000019443"/>
    </source>
</evidence>
<keyword evidence="1" id="KW-0812">Transmembrane</keyword>
<keyword evidence="1" id="KW-1133">Transmembrane helix</keyword>
<dbReference type="Gene3D" id="3.40.720.10">
    <property type="entry name" value="Alkaline Phosphatase, subunit A"/>
    <property type="match status" value="1"/>
</dbReference>
<dbReference type="RefSeq" id="WP_029710541.1">
    <property type="nucleotide sequence ID" value="NZ_ATTO01000122.1"/>
</dbReference>
<feature type="domain" description="Sulfatase N-terminal" evidence="2">
    <location>
        <begin position="192"/>
        <end position="461"/>
    </location>
</feature>
<keyword evidence="3" id="KW-0614">Plasmid</keyword>
<dbReference type="EMBL" id="CBYB010000052">
    <property type="protein sequence ID" value="CDM60513.1"/>
    <property type="molecule type" value="Genomic_DNA"/>
</dbReference>
<accession>W6RNT4</accession>
<geneLocation type="plasmid" evidence="3">
    <name>pLPU83b</name>
</geneLocation>
<organism evidence="3 4">
    <name type="scientific">Rhizobium favelukesii</name>
    <dbReference type="NCBI Taxonomy" id="348824"/>
    <lineage>
        <taxon>Bacteria</taxon>
        <taxon>Pseudomonadati</taxon>
        <taxon>Pseudomonadota</taxon>
        <taxon>Alphaproteobacteria</taxon>
        <taxon>Hyphomicrobiales</taxon>
        <taxon>Rhizobiaceae</taxon>
        <taxon>Rhizobium/Agrobacterium group</taxon>
        <taxon>Rhizobium</taxon>
    </lineage>
</organism>
<feature type="transmembrane region" description="Helical" evidence="1">
    <location>
        <begin position="64"/>
        <end position="86"/>
    </location>
</feature>
<feature type="transmembrane region" description="Helical" evidence="1">
    <location>
        <begin position="92"/>
        <end position="113"/>
    </location>
</feature>
<dbReference type="InterPro" id="IPR000917">
    <property type="entry name" value="Sulfatase_N"/>
</dbReference>
<dbReference type="SUPFAM" id="SSF53649">
    <property type="entry name" value="Alkaline phosphatase-like"/>
    <property type="match status" value="1"/>
</dbReference>
<proteinExistence type="predicted"/>
<gene>
    <name evidence="3" type="primary">noeB</name>
    <name evidence="3" type="ORF">LPU83_pLPU83b_0532</name>
</gene>
<evidence type="ECO:0000256" key="1">
    <source>
        <dbReference type="SAM" id="Phobius"/>
    </source>
</evidence>
<dbReference type="InterPro" id="IPR017850">
    <property type="entry name" value="Alkaline_phosphatase_core_sf"/>
</dbReference>
<evidence type="ECO:0000259" key="2">
    <source>
        <dbReference type="Pfam" id="PF00884"/>
    </source>
</evidence>
<comment type="caution">
    <text evidence="3">The sequence shown here is derived from an EMBL/GenBank/DDBJ whole genome shotgun (WGS) entry which is preliminary data.</text>
</comment>